<sequence length="197" mass="22501">MSFTDSNKPVPSELRTDEFKLRPITVDDAALDYEAVMDTRVSLRLWEQSTWPEDHFTVGDNRQDLAEMESRHNAGRAFSYTVLSLDDSECLGCVYVFPHDATFLAKSTVVAVGDDDWTATDAVVYFWVRSSGMESGMDARLLEALRAWFRDEWQMSNVVFVVSKQFEHQVELLRATDMAVRFELTEPEKSGSFEVFG</sequence>
<gene>
    <name evidence="1" type="ORF">CZ674_01775</name>
</gene>
<evidence type="ECO:0000313" key="2">
    <source>
        <dbReference type="Proteomes" id="UP000195787"/>
    </source>
</evidence>
<dbReference type="OrthoDB" id="3774915at2"/>
<protein>
    <recommendedName>
        <fullName evidence="3">N-acetyltransferase domain-containing protein</fullName>
    </recommendedName>
</protein>
<organism evidence="1 2">
    <name type="scientific">Agrococcus casei LMG 22410</name>
    <dbReference type="NCBI Taxonomy" id="1255656"/>
    <lineage>
        <taxon>Bacteria</taxon>
        <taxon>Bacillati</taxon>
        <taxon>Actinomycetota</taxon>
        <taxon>Actinomycetes</taxon>
        <taxon>Micrococcales</taxon>
        <taxon>Microbacteriaceae</taxon>
        <taxon>Agrococcus</taxon>
    </lineage>
</organism>
<dbReference type="AlphaFoldDB" id="A0A1R4EZH1"/>
<dbReference type="RefSeq" id="WP_086990671.1">
    <property type="nucleotide sequence ID" value="NZ_FUHU01000009.1"/>
</dbReference>
<name>A0A1R4EZH1_9MICO</name>
<dbReference type="Proteomes" id="UP000195787">
    <property type="component" value="Unassembled WGS sequence"/>
</dbReference>
<keyword evidence="2" id="KW-1185">Reference proteome</keyword>
<accession>A0A1R4EZH1</accession>
<evidence type="ECO:0000313" key="1">
    <source>
        <dbReference type="EMBL" id="SJM49031.1"/>
    </source>
</evidence>
<dbReference type="Gene3D" id="3.40.630.30">
    <property type="match status" value="1"/>
</dbReference>
<reference evidence="1 2" key="1">
    <citation type="submission" date="2017-02" db="EMBL/GenBank/DDBJ databases">
        <authorList>
            <person name="Peterson S.W."/>
        </authorList>
    </citation>
    <scope>NUCLEOTIDE SEQUENCE [LARGE SCALE GENOMIC DNA]</scope>
    <source>
        <strain evidence="1 2">LMG 22410</strain>
    </source>
</reference>
<dbReference type="GeneID" id="303171930"/>
<dbReference type="SUPFAM" id="SSF55729">
    <property type="entry name" value="Acyl-CoA N-acyltransferases (Nat)"/>
    <property type="match status" value="1"/>
</dbReference>
<proteinExistence type="predicted"/>
<dbReference type="EMBL" id="FUHU01000009">
    <property type="protein sequence ID" value="SJM49031.1"/>
    <property type="molecule type" value="Genomic_DNA"/>
</dbReference>
<evidence type="ECO:0008006" key="3">
    <source>
        <dbReference type="Google" id="ProtNLM"/>
    </source>
</evidence>
<dbReference type="InterPro" id="IPR016181">
    <property type="entry name" value="Acyl_CoA_acyltransferase"/>
</dbReference>